<dbReference type="InterPro" id="IPR016181">
    <property type="entry name" value="Acyl_CoA_acyltransferase"/>
</dbReference>
<dbReference type="Gene3D" id="3.40.630.30">
    <property type="match status" value="1"/>
</dbReference>
<sequence>MEYHADRFDDFSLLIFKNEKLVAVFPANVKDGVVYSHQGLTYGGLLLPFDVNFDEVTAIFNTMVAFLKRNGIDLLIVKEMPKPYHKQPSDEVAYWMHKFGSILDTQLVLAVDYGKPIALHKTKRKYHRQGSQKGLEIRKETNFEAFWNMVLTPRLAEKHKASPVHSLAEIELLHSRFPDKIYQYNVYLEDELLAGITVFETDQVVKSQYGATTAKGEQLRAFDYLFVSLILQFQDQKKYFSQGTVTEKNELGYNPGLLKQKQELGCEVHLQRTFEISLQ</sequence>
<dbReference type="SUPFAM" id="SSF55729">
    <property type="entry name" value="Acyl-CoA N-acyltransferases (Nat)"/>
    <property type="match status" value="1"/>
</dbReference>
<dbReference type="EMBL" id="FPBK01000002">
    <property type="protein sequence ID" value="SFU40303.1"/>
    <property type="molecule type" value="Genomic_DNA"/>
</dbReference>
<reference evidence="1 2" key="1">
    <citation type="submission" date="2016-10" db="EMBL/GenBank/DDBJ databases">
        <authorList>
            <person name="de Groot N.N."/>
        </authorList>
    </citation>
    <scope>NUCLEOTIDE SEQUENCE [LARGE SCALE GENOMIC DNA]</scope>
    <source>
        <strain evidence="1 2">CGMCC 1.12333</strain>
    </source>
</reference>
<evidence type="ECO:0008006" key="3">
    <source>
        <dbReference type="Google" id="ProtNLM"/>
    </source>
</evidence>
<protein>
    <recommendedName>
        <fullName evidence="3">FemAB family protein</fullName>
    </recommendedName>
</protein>
<dbReference type="Proteomes" id="UP000199138">
    <property type="component" value="Unassembled WGS sequence"/>
</dbReference>
<proteinExistence type="predicted"/>
<keyword evidence="2" id="KW-1185">Reference proteome</keyword>
<evidence type="ECO:0000313" key="2">
    <source>
        <dbReference type="Proteomes" id="UP000199138"/>
    </source>
</evidence>
<name>A0A1I7FVX7_9FLAO</name>
<organism evidence="1 2">
    <name type="scientific">Pustulibacterium marinum</name>
    <dbReference type="NCBI Taxonomy" id="1224947"/>
    <lineage>
        <taxon>Bacteria</taxon>
        <taxon>Pseudomonadati</taxon>
        <taxon>Bacteroidota</taxon>
        <taxon>Flavobacteriia</taxon>
        <taxon>Flavobacteriales</taxon>
        <taxon>Flavobacteriaceae</taxon>
        <taxon>Pustulibacterium</taxon>
    </lineage>
</organism>
<evidence type="ECO:0000313" key="1">
    <source>
        <dbReference type="EMBL" id="SFU40303.1"/>
    </source>
</evidence>
<dbReference type="RefSeq" id="WP_245766539.1">
    <property type="nucleotide sequence ID" value="NZ_FPBK01000002.1"/>
</dbReference>
<dbReference type="STRING" id="1224947.SAMN05216480_102282"/>
<gene>
    <name evidence="1" type="ORF">SAMN05216480_102282</name>
</gene>
<accession>A0A1I7FVX7</accession>
<dbReference type="AlphaFoldDB" id="A0A1I7FVX7"/>